<reference evidence="6" key="1">
    <citation type="submission" date="2021-01" db="UniProtKB">
        <authorList>
            <consortium name="EnsemblMetazoa"/>
        </authorList>
    </citation>
    <scope>IDENTIFICATION</scope>
</reference>
<keyword evidence="4" id="KW-0732">Signal</keyword>
<dbReference type="RefSeq" id="NP_001155154.1">
    <property type="nucleotide sequence ID" value="NM_001161682.1"/>
</dbReference>
<dbReference type="SMART" id="SM00198">
    <property type="entry name" value="SCP"/>
    <property type="match status" value="1"/>
</dbReference>
<dbReference type="PANTHER" id="PTHR10334">
    <property type="entry name" value="CYSTEINE-RICH SECRETORY PROTEIN-RELATED"/>
    <property type="match status" value="1"/>
</dbReference>
<dbReference type="InterPro" id="IPR035940">
    <property type="entry name" value="CAP_sf"/>
</dbReference>
<dbReference type="InterPro" id="IPR002413">
    <property type="entry name" value="V5_allergen-like"/>
</dbReference>
<dbReference type="PROSITE" id="PS01009">
    <property type="entry name" value="CRISP_1"/>
    <property type="match status" value="1"/>
</dbReference>
<keyword evidence="2" id="KW-0964">Secreted</keyword>
<dbReference type="AlphaFoldDB" id="A0A7M6UCZ5"/>
<dbReference type="PRINTS" id="PR00838">
    <property type="entry name" value="V5ALLERGEN"/>
</dbReference>
<organism evidence="6 7">
    <name type="scientific">Nasonia vitripennis</name>
    <name type="common">Parasitic wasp</name>
    <dbReference type="NCBI Taxonomy" id="7425"/>
    <lineage>
        <taxon>Eukaryota</taxon>
        <taxon>Metazoa</taxon>
        <taxon>Ecdysozoa</taxon>
        <taxon>Arthropoda</taxon>
        <taxon>Hexapoda</taxon>
        <taxon>Insecta</taxon>
        <taxon>Pterygota</taxon>
        <taxon>Neoptera</taxon>
        <taxon>Endopterygota</taxon>
        <taxon>Hymenoptera</taxon>
        <taxon>Apocrita</taxon>
        <taxon>Proctotrupomorpha</taxon>
        <taxon>Chalcidoidea</taxon>
        <taxon>Pteromalidae</taxon>
        <taxon>Pteromalinae</taxon>
        <taxon>Nasonia</taxon>
    </lineage>
</organism>
<dbReference type="Pfam" id="PF00188">
    <property type="entry name" value="CAP"/>
    <property type="match status" value="1"/>
</dbReference>
<dbReference type="InterPro" id="IPR018244">
    <property type="entry name" value="Allrgn_V5/Tpx1_CS"/>
</dbReference>
<dbReference type="KEGG" id="nvi:100119910"/>
<keyword evidence="3" id="KW-1015">Disulfide bond</keyword>
<dbReference type="InterPro" id="IPR014044">
    <property type="entry name" value="CAP_dom"/>
</dbReference>
<evidence type="ECO:0000256" key="1">
    <source>
        <dbReference type="ARBA" id="ARBA00004613"/>
    </source>
</evidence>
<proteinExistence type="predicted"/>
<dbReference type="PROSITE" id="PS01010">
    <property type="entry name" value="CRISP_2"/>
    <property type="match status" value="1"/>
</dbReference>
<feature type="chain" id="PRO_5029880174" description="SCP domain-containing protein" evidence="4">
    <location>
        <begin position="23"/>
        <end position="229"/>
    </location>
</feature>
<dbReference type="PRINTS" id="PR00837">
    <property type="entry name" value="V5TPXLIKE"/>
</dbReference>
<evidence type="ECO:0000313" key="7">
    <source>
        <dbReference type="Proteomes" id="UP000002358"/>
    </source>
</evidence>
<evidence type="ECO:0000313" key="6">
    <source>
        <dbReference type="EnsemblMetazoa" id="NP_001155154"/>
    </source>
</evidence>
<dbReference type="GeneID" id="100119910"/>
<dbReference type="InParanoid" id="A0A7M6UCZ5"/>
<dbReference type="Gene3D" id="3.40.33.10">
    <property type="entry name" value="CAP"/>
    <property type="match status" value="1"/>
</dbReference>
<comment type="subcellular location">
    <subcellularLocation>
        <location evidence="1">Secreted</location>
    </subcellularLocation>
</comment>
<feature type="domain" description="SCP" evidence="5">
    <location>
        <begin position="59"/>
        <end position="222"/>
    </location>
</feature>
<evidence type="ECO:0000259" key="5">
    <source>
        <dbReference type="SMART" id="SM00198"/>
    </source>
</evidence>
<keyword evidence="7" id="KW-1185">Reference proteome</keyword>
<evidence type="ECO:0000256" key="2">
    <source>
        <dbReference type="ARBA" id="ARBA00022525"/>
    </source>
</evidence>
<dbReference type="Proteomes" id="UP000002358">
    <property type="component" value="Chromosome 4"/>
</dbReference>
<evidence type="ECO:0000256" key="3">
    <source>
        <dbReference type="ARBA" id="ARBA00023157"/>
    </source>
</evidence>
<dbReference type="GO" id="GO:0005576">
    <property type="term" value="C:extracellular region"/>
    <property type="evidence" value="ECO:0007669"/>
    <property type="project" value="UniProtKB-SubCell"/>
</dbReference>
<dbReference type="FunCoup" id="A0A7M6UCZ5">
    <property type="interactions" value="104"/>
</dbReference>
<accession>A0A7M6UCZ5</accession>
<sequence length="229" mass="25457">MGRKIELSFLAVIAISLEFSNAVDYCKICSNNQQTLCKFPNPGPSSACAGFQGSGLTESEKQNILNLHNHLRHNVAIGNETRGSPGPQPAAQSMPNMQWDDELATVAQRWADQYIFGHDSCRNVEHFVVGQNVAIIGTTGNVTNIKVEYMVQVWYDEVKDFSKYQVAKFSARGANGHEMGHYTQLVWAKSTYLGCGAAKYEKDGYNIFYLVCNYGPAGNWIREPVYQAV</sequence>
<feature type="signal peptide" evidence="4">
    <location>
        <begin position="1"/>
        <end position="22"/>
    </location>
</feature>
<protein>
    <recommendedName>
        <fullName evidence="5">SCP domain-containing protein</fullName>
    </recommendedName>
</protein>
<dbReference type="SMR" id="A0A7M6UCZ5"/>
<dbReference type="CDD" id="cd05380">
    <property type="entry name" value="CAP_euk"/>
    <property type="match status" value="1"/>
</dbReference>
<dbReference type="InterPro" id="IPR001283">
    <property type="entry name" value="CRISP-related"/>
</dbReference>
<dbReference type="OrthoDB" id="43654at2759"/>
<dbReference type="EnsemblMetazoa" id="NM_001161682">
    <property type="protein sequence ID" value="NP_001155154"/>
    <property type="gene ID" value="LOC100119910"/>
</dbReference>
<evidence type="ECO:0000256" key="4">
    <source>
        <dbReference type="SAM" id="SignalP"/>
    </source>
</evidence>
<name>A0A7M6UCZ5_NASVI</name>
<dbReference type="SUPFAM" id="SSF55797">
    <property type="entry name" value="PR-1-like"/>
    <property type="match status" value="1"/>
</dbReference>